<accession>A0ABP0SL50</accession>
<name>A0ABP0SL50_9DINO</name>
<sequence>MPQWQPGCDDFDGTVVNALNSRDVEVGHTGVHCNTGASFPANPRMFEWHPSASEDPCPTASCTVVAQWVKSATAPTGAFSKRQRKPEAAEHEDAEDGIWIGDLCGVWNGGESSASVGAGLSVEHGLTGWVESAVDLCARCRVEGQCGVLLPAWLAGGFGNVWRDPGLGLTGQELRLFWNAAKRWILVPCWMVGFGVCERACLGCQKLVPLTTLEREDVELLGALSGHRVVERAPASRAGVLGWEQVGWPLVGKGGCLGGSEFAEECMGQGFLCRGGYVPVGLHAAAGRPVQMDECSCWLGEPPFAYVLQQCPLLQGQGASIAGGELLEGGEDAVDGLPRDGRPTSRVHAGPTVALDGPTVGVVTILWGHALAGHVLLIDLGFARFDMGAAEGGDTVRRQIHPRSDRGRSIARVCGTPCMDGMAAVRPEQASGWSCVGRVHGQQTDRARFFFGVRYWLLAAGMAQGSWVAVGRGEGEGGRGAASLLGDVAIDG</sequence>
<comment type="caution">
    <text evidence="1">The sequence shown here is derived from an EMBL/GenBank/DDBJ whole genome shotgun (WGS) entry which is preliminary data.</text>
</comment>
<dbReference type="EMBL" id="CAXAMM010044095">
    <property type="protein sequence ID" value="CAK9113102.1"/>
    <property type="molecule type" value="Genomic_DNA"/>
</dbReference>
<protein>
    <submittedName>
        <fullName evidence="1">Uncharacterized protein</fullName>
    </submittedName>
</protein>
<keyword evidence="2" id="KW-1185">Reference proteome</keyword>
<reference evidence="1 2" key="1">
    <citation type="submission" date="2024-02" db="EMBL/GenBank/DDBJ databases">
        <authorList>
            <person name="Chen Y."/>
            <person name="Shah S."/>
            <person name="Dougan E. K."/>
            <person name="Thang M."/>
            <person name="Chan C."/>
        </authorList>
    </citation>
    <scope>NUCLEOTIDE SEQUENCE [LARGE SCALE GENOMIC DNA]</scope>
</reference>
<evidence type="ECO:0000313" key="2">
    <source>
        <dbReference type="Proteomes" id="UP001642464"/>
    </source>
</evidence>
<proteinExistence type="predicted"/>
<evidence type="ECO:0000313" key="1">
    <source>
        <dbReference type="EMBL" id="CAK9113102.1"/>
    </source>
</evidence>
<organism evidence="1 2">
    <name type="scientific">Durusdinium trenchii</name>
    <dbReference type="NCBI Taxonomy" id="1381693"/>
    <lineage>
        <taxon>Eukaryota</taxon>
        <taxon>Sar</taxon>
        <taxon>Alveolata</taxon>
        <taxon>Dinophyceae</taxon>
        <taxon>Suessiales</taxon>
        <taxon>Symbiodiniaceae</taxon>
        <taxon>Durusdinium</taxon>
    </lineage>
</organism>
<gene>
    <name evidence="1" type="ORF">SCF082_LOCUS52436</name>
</gene>
<dbReference type="Proteomes" id="UP001642464">
    <property type="component" value="Unassembled WGS sequence"/>
</dbReference>